<dbReference type="InterPro" id="IPR009737">
    <property type="entry name" value="Aim32/Apd1-like"/>
</dbReference>
<reference evidence="4" key="1">
    <citation type="journal article" date="2012" name="G3 (Bethesda)">
        <title>Pichia sorbitophila, an interspecies yeast hybrid reveals early steps of genome resolution following polyploidization.</title>
        <authorList>
            <person name="Leh Louis V."/>
            <person name="Despons L."/>
            <person name="Friedrich A."/>
            <person name="Martin T."/>
            <person name="Durrens P."/>
            <person name="Casaregola S."/>
            <person name="Neuveglise C."/>
            <person name="Fairhead C."/>
            <person name="Marck C."/>
            <person name="Cruz J.A."/>
            <person name="Straub M.L."/>
            <person name="Kugler V."/>
            <person name="Sacerdot C."/>
            <person name="Uzunov Z."/>
            <person name="Thierry A."/>
            <person name="Weiss S."/>
            <person name="Bleykasten C."/>
            <person name="De Montigny J."/>
            <person name="Jacques N."/>
            <person name="Jung P."/>
            <person name="Lemaire M."/>
            <person name="Mallet S."/>
            <person name="Morel G."/>
            <person name="Richard G.F."/>
            <person name="Sarkar A."/>
            <person name="Savel G."/>
            <person name="Schacherer J."/>
            <person name="Seret M.L."/>
            <person name="Talla E."/>
            <person name="Samson G."/>
            <person name="Jubin C."/>
            <person name="Poulain J."/>
            <person name="Vacherie B."/>
            <person name="Barbe V."/>
            <person name="Pelletier E."/>
            <person name="Sherman D.J."/>
            <person name="Westhof E."/>
            <person name="Weissenbach J."/>
            <person name="Baret P.V."/>
            <person name="Wincker P."/>
            <person name="Gaillardin C."/>
            <person name="Dujon B."/>
            <person name="Souciet J.L."/>
        </authorList>
    </citation>
    <scope>NUCLEOTIDE SEQUENCE [LARGE SCALE GENOMIC DNA]</scope>
    <source>
        <strain evidence="4">CBS 270.75 / DBVPG 7215 / KCTC 17166 / NRRL Y-17582</strain>
    </source>
</reference>
<evidence type="ECO:0000256" key="1">
    <source>
        <dbReference type="ARBA" id="ARBA00038208"/>
    </source>
</evidence>
<proteinExistence type="inferred from homology"/>
<dbReference type="GO" id="GO:0005758">
    <property type="term" value="C:mitochondrial intermembrane space"/>
    <property type="evidence" value="ECO:0007669"/>
    <property type="project" value="EnsemblFungi"/>
</dbReference>
<evidence type="ECO:0000313" key="3">
    <source>
        <dbReference type="EMBL" id="AET38669.1"/>
    </source>
</evidence>
<dbReference type="OMA" id="IPEMKIY"/>
<dbReference type="GO" id="GO:0045454">
    <property type="term" value="P:cell redox homeostasis"/>
    <property type="evidence" value="ECO:0007669"/>
    <property type="project" value="EnsemblFungi"/>
</dbReference>
<dbReference type="GeneID" id="11472131"/>
<dbReference type="PANTHER" id="PTHR31902:SF7">
    <property type="entry name" value="ALTERED INHERITANCE OF MITOCHONDRIA PROTEIN 32"/>
    <property type="match status" value="1"/>
</dbReference>
<dbReference type="KEGG" id="erc:Ecym_3167"/>
<comment type="similarity">
    <text evidence="1">Belongs to the AIM32 family.</text>
</comment>
<dbReference type="eggNOG" id="ENOG502QS3W">
    <property type="taxonomic scope" value="Eukaryota"/>
</dbReference>
<organism evidence="3 4">
    <name type="scientific">Eremothecium cymbalariae (strain CBS 270.75 / DBVPG 7215 / KCTC 17166 / NRRL Y-17582)</name>
    <name type="common">Yeast</name>
    <dbReference type="NCBI Taxonomy" id="931890"/>
    <lineage>
        <taxon>Eukaryota</taxon>
        <taxon>Fungi</taxon>
        <taxon>Dikarya</taxon>
        <taxon>Ascomycota</taxon>
        <taxon>Saccharomycotina</taxon>
        <taxon>Saccharomycetes</taxon>
        <taxon>Saccharomycetales</taxon>
        <taxon>Saccharomycetaceae</taxon>
        <taxon>Eremothecium</taxon>
    </lineage>
</organism>
<dbReference type="FunCoup" id="G8JRA0">
    <property type="interactions" value="27"/>
</dbReference>
<dbReference type="OrthoDB" id="10253744at2759"/>
<dbReference type="STRING" id="931890.G8JRA0"/>
<dbReference type="PANTHER" id="PTHR31902">
    <property type="entry name" value="ACTIN PATCHES DISTAL PROTEIN 1"/>
    <property type="match status" value="1"/>
</dbReference>
<dbReference type="InterPro" id="IPR036249">
    <property type="entry name" value="Thioredoxin-like_sf"/>
</dbReference>
<dbReference type="GO" id="GO:0005759">
    <property type="term" value="C:mitochondrial matrix"/>
    <property type="evidence" value="ECO:0007669"/>
    <property type="project" value="EnsemblFungi"/>
</dbReference>
<dbReference type="Proteomes" id="UP000006790">
    <property type="component" value="Chromosome 3"/>
</dbReference>
<dbReference type="AlphaFoldDB" id="G8JRA0"/>
<dbReference type="CDD" id="cd03062">
    <property type="entry name" value="TRX_Fd_Sucrase"/>
    <property type="match status" value="1"/>
</dbReference>
<dbReference type="GO" id="GO:0065003">
    <property type="term" value="P:protein-containing complex assembly"/>
    <property type="evidence" value="ECO:0007669"/>
    <property type="project" value="EnsemblFungi"/>
</dbReference>
<evidence type="ECO:0000256" key="2">
    <source>
        <dbReference type="ARBA" id="ARBA00040895"/>
    </source>
</evidence>
<name>G8JRA0_ERECY</name>
<dbReference type="InParanoid" id="G8JRA0"/>
<gene>
    <name evidence="3" type="ordered locus">Ecym_3167</name>
</gene>
<sequence length="325" mass="36578">MLCTRRTVCIPLRLIGSFHTKYKFVQLDASADVIETCRVQVDRYNSQLPEKCQLDHALPLPKKTPAYQKHVLLISPGSGAWKCDWQSKLELSVEWPYSFISKLKNALLKIDGSGGILFNAICLQHGKPLLPKTSMDEYAAFLVIPDFRIYNVHKERIEEFAHFLTGNEICSNRPPPSKLLFNDFLRGASKTIINKESPVGIESKPIENPFEGEIYDRSLVLICGHGKRDTRCGVIAPELVSSLYKELGDVDTDIAIVSHIGGHKFAGNLIWYKNFGTDIKGITKFDALWFARVMPGAVPLLVSKVLKNEIIENFYRGGVSNKRNE</sequence>
<keyword evidence="4" id="KW-1185">Reference proteome</keyword>
<accession>G8JRA0</accession>
<protein>
    <recommendedName>
        <fullName evidence="2">Altered inheritance of mitochondria protein 32</fullName>
    </recommendedName>
</protein>
<evidence type="ECO:0000313" key="4">
    <source>
        <dbReference type="Proteomes" id="UP000006790"/>
    </source>
</evidence>
<dbReference type="SUPFAM" id="SSF52833">
    <property type="entry name" value="Thioredoxin-like"/>
    <property type="match status" value="1"/>
</dbReference>
<dbReference type="HOGENOM" id="CLU_044499_1_0_1"/>
<dbReference type="Pfam" id="PF06999">
    <property type="entry name" value="Suc_Fer-like"/>
    <property type="match status" value="1"/>
</dbReference>
<dbReference type="RefSeq" id="XP_003645486.1">
    <property type="nucleotide sequence ID" value="XM_003645438.1"/>
</dbReference>
<dbReference type="EMBL" id="CP002499">
    <property type="protein sequence ID" value="AET38669.1"/>
    <property type="molecule type" value="Genomic_DNA"/>
</dbReference>